<accession>A0AAD4ZM46</accession>
<evidence type="ECO:0000313" key="1">
    <source>
        <dbReference type="EMBL" id="KAI5350562.1"/>
    </source>
</evidence>
<dbReference type="AlphaFoldDB" id="A0AAD4ZM46"/>
<reference evidence="1 2" key="1">
    <citation type="journal article" date="2022" name="G3 (Bethesda)">
        <title>Whole-genome sequence and methylome profiling of the almond [Prunus dulcis (Mill.) D.A. Webb] cultivar 'Nonpareil'.</title>
        <authorList>
            <person name="D'Amico-Willman K.M."/>
            <person name="Ouma W.Z."/>
            <person name="Meulia T."/>
            <person name="Sideli G.M."/>
            <person name="Gradziel T.M."/>
            <person name="Fresnedo-Ramirez J."/>
        </authorList>
    </citation>
    <scope>NUCLEOTIDE SEQUENCE [LARGE SCALE GENOMIC DNA]</scope>
    <source>
        <strain evidence="1">Clone GOH B32 T37-40</strain>
    </source>
</reference>
<evidence type="ECO:0008006" key="3">
    <source>
        <dbReference type="Google" id="ProtNLM"/>
    </source>
</evidence>
<dbReference type="EMBL" id="JAJFAZ020000001">
    <property type="protein sequence ID" value="KAI5350562.1"/>
    <property type="molecule type" value="Genomic_DNA"/>
</dbReference>
<comment type="caution">
    <text evidence="1">The sequence shown here is derived from an EMBL/GenBank/DDBJ whole genome shotgun (WGS) entry which is preliminary data.</text>
</comment>
<dbReference type="Proteomes" id="UP001054821">
    <property type="component" value="Chromosome 1"/>
</dbReference>
<protein>
    <recommendedName>
        <fullName evidence="3">DUF4216 domain-containing protein</fullName>
    </recommendedName>
</protein>
<sequence length="165" mass="19100">MFLTPPRPQRYAQISIWFRLVVDWISHIRRYPVAFGYDDVHGHPSCLRFVSTLDICLTSFKYARTMGERNTDHVDQMSPESYLSKIGHRNDQFVMGSQVKQVFYVDDPMHCGWSVVLSMPNREYNDVIGDDVLGDTRIECEPFTRGIPNVDTFDDLVGEFGNENI</sequence>
<proteinExistence type="predicted"/>
<name>A0AAD4ZM46_PRUDU</name>
<gene>
    <name evidence="1" type="ORF">L3X38_003453</name>
</gene>
<evidence type="ECO:0000313" key="2">
    <source>
        <dbReference type="Proteomes" id="UP001054821"/>
    </source>
</evidence>
<keyword evidence="2" id="KW-1185">Reference proteome</keyword>
<organism evidence="1 2">
    <name type="scientific">Prunus dulcis</name>
    <name type="common">Almond</name>
    <name type="synonym">Amygdalus dulcis</name>
    <dbReference type="NCBI Taxonomy" id="3755"/>
    <lineage>
        <taxon>Eukaryota</taxon>
        <taxon>Viridiplantae</taxon>
        <taxon>Streptophyta</taxon>
        <taxon>Embryophyta</taxon>
        <taxon>Tracheophyta</taxon>
        <taxon>Spermatophyta</taxon>
        <taxon>Magnoliopsida</taxon>
        <taxon>eudicotyledons</taxon>
        <taxon>Gunneridae</taxon>
        <taxon>Pentapetalae</taxon>
        <taxon>rosids</taxon>
        <taxon>fabids</taxon>
        <taxon>Rosales</taxon>
        <taxon>Rosaceae</taxon>
        <taxon>Amygdaloideae</taxon>
        <taxon>Amygdaleae</taxon>
        <taxon>Prunus</taxon>
    </lineage>
</organism>